<dbReference type="InterPro" id="IPR006115">
    <property type="entry name" value="6PGDH_NADP-bd"/>
</dbReference>
<evidence type="ECO:0000313" key="5">
    <source>
        <dbReference type="EMBL" id="VAY89469.1"/>
    </source>
</evidence>
<sequence length="306" mass="32715">MNTPSSSSQPQQVAVLGMGAMGSRMANSLIAAGYSVTVWNIEAAACLPLVKLGARHAMTPAEAVTHAEFVITMVWDDAASADVWLNPQTGALPSMRAGSIALECATLTLGHEKKLAEACATRGIEFVSAPMSGSLPEADNRTLIFTVGASDAAMVRIQPLLLAMGSKINHAGGPLDGISEKLMINGKLGIEYIAAAEMVALMKVGNMDVERRLAIKATTAPFAPRGLREARFMIDGDYTVRVKVNQMIKDLSYEIDQFESHGVPCPLHRAARSAFEWAHDKGHGEEDSTILAKLYEEEARQHGGVK</sequence>
<reference evidence="5" key="1">
    <citation type="submission" date="2018-10" db="EMBL/GenBank/DDBJ databases">
        <authorList>
            <person name="Plewniak F."/>
        </authorList>
    </citation>
    <scope>NUCLEOTIDE SEQUENCE</scope>
</reference>
<dbReference type="Gene3D" id="3.40.50.720">
    <property type="entry name" value="NAD(P)-binding Rossmann-like Domain"/>
    <property type="match status" value="1"/>
</dbReference>
<dbReference type="InterPro" id="IPR015815">
    <property type="entry name" value="HIBADH-related"/>
</dbReference>
<dbReference type="GO" id="GO:0051287">
    <property type="term" value="F:NAD binding"/>
    <property type="evidence" value="ECO:0007669"/>
    <property type="project" value="InterPro"/>
</dbReference>
<dbReference type="PANTHER" id="PTHR43060">
    <property type="entry name" value="3-HYDROXYISOBUTYRATE DEHYDROGENASE-LIKE 1, MITOCHONDRIAL-RELATED"/>
    <property type="match status" value="1"/>
</dbReference>
<keyword evidence="2" id="KW-0520">NAD</keyword>
<organism evidence="5">
    <name type="scientific">mine drainage metagenome</name>
    <dbReference type="NCBI Taxonomy" id="410659"/>
    <lineage>
        <taxon>unclassified sequences</taxon>
        <taxon>metagenomes</taxon>
        <taxon>ecological metagenomes</taxon>
    </lineage>
</organism>
<dbReference type="Gene3D" id="1.10.1040.10">
    <property type="entry name" value="N-(1-d-carboxylethyl)-l-norvaline Dehydrogenase, domain 2"/>
    <property type="match status" value="1"/>
</dbReference>
<dbReference type="SUPFAM" id="SSF51735">
    <property type="entry name" value="NAD(P)-binding Rossmann-fold domains"/>
    <property type="match status" value="1"/>
</dbReference>
<evidence type="ECO:0000256" key="1">
    <source>
        <dbReference type="ARBA" id="ARBA00023002"/>
    </source>
</evidence>
<dbReference type="PIRSF" id="PIRSF000103">
    <property type="entry name" value="HIBADH"/>
    <property type="match status" value="1"/>
</dbReference>
<gene>
    <name evidence="5" type="primary">yihU</name>
    <name evidence="5" type="ORF">CARN8_690015</name>
</gene>
<dbReference type="GO" id="GO:0050661">
    <property type="term" value="F:NADP binding"/>
    <property type="evidence" value="ECO:0007669"/>
    <property type="project" value="InterPro"/>
</dbReference>
<dbReference type="InterPro" id="IPR036291">
    <property type="entry name" value="NAD(P)-bd_dom_sf"/>
</dbReference>
<feature type="domain" description="3-hydroxyisobutyrate dehydrogenase-like NAD-binding" evidence="4">
    <location>
        <begin position="181"/>
        <end position="295"/>
    </location>
</feature>
<dbReference type="GO" id="GO:0016491">
    <property type="term" value="F:oxidoreductase activity"/>
    <property type="evidence" value="ECO:0007669"/>
    <property type="project" value="UniProtKB-KW"/>
</dbReference>
<feature type="domain" description="6-phosphogluconate dehydrogenase NADP-binding" evidence="3">
    <location>
        <begin position="12"/>
        <end position="172"/>
    </location>
</feature>
<dbReference type="InterPro" id="IPR008927">
    <property type="entry name" value="6-PGluconate_DH-like_C_sf"/>
</dbReference>
<evidence type="ECO:0000256" key="2">
    <source>
        <dbReference type="ARBA" id="ARBA00023027"/>
    </source>
</evidence>
<accession>A0A3P3ZRY2</accession>
<proteinExistence type="predicted"/>
<dbReference type="EC" id="1.1.1.-" evidence="5"/>
<dbReference type="Pfam" id="PF03446">
    <property type="entry name" value="NAD_binding_2"/>
    <property type="match status" value="1"/>
</dbReference>
<evidence type="ECO:0000259" key="4">
    <source>
        <dbReference type="Pfam" id="PF14833"/>
    </source>
</evidence>
<dbReference type="AlphaFoldDB" id="A0A3P3ZRY2"/>
<keyword evidence="1 5" id="KW-0560">Oxidoreductase</keyword>
<name>A0A3P3ZRY2_9ZZZZ</name>
<dbReference type="PANTHER" id="PTHR43060:SF15">
    <property type="entry name" value="3-HYDROXYISOBUTYRATE DEHYDROGENASE-LIKE 1, MITOCHONDRIAL-RELATED"/>
    <property type="match status" value="1"/>
</dbReference>
<dbReference type="EMBL" id="UOYP01000656">
    <property type="protein sequence ID" value="VAY89469.1"/>
    <property type="molecule type" value="Genomic_DNA"/>
</dbReference>
<evidence type="ECO:0000259" key="3">
    <source>
        <dbReference type="Pfam" id="PF03446"/>
    </source>
</evidence>
<protein>
    <submittedName>
        <fullName evidence="5">3-sulfolactaldehyde reductase</fullName>
        <ecNumber evidence="5">1.1.1.-</ecNumber>
    </submittedName>
</protein>
<dbReference type="InterPro" id="IPR029154">
    <property type="entry name" value="HIBADH-like_NADP-bd"/>
</dbReference>
<dbReference type="SUPFAM" id="SSF48179">
    <property type="entry name" value="6-phosphogluconate dehydrogenase C-terminal domain-like"/>
    <property type="match status" value="1"/>
</dbReference>
<dbReference type="InterPro" id="IPR013328">
    <property type="entry name" value="6PGD_dom2"/>
</dbReference>
<dbReference type="Pfam" id="PF14833">
    <property type="entry name" value="NAD_binding_11"/>
    <property type="match status" value="1"/>
</dbReference>